<name>A0ABD7PWI5_RHILE</name>
<feature type="chain" id="PRO_5044866754" description="DUF1311 domain-containing protein" evidence="1">
    <location>
        <begin position="28"/>
        <end position="117"/>
    </location>
</feature>
<dbReference type="GeneID" id="303216656"/>
<comment type="caution">
    <text evidence="2">The sequence shown here is derived from an EMBL/GenBank/DDBJ whole genome shotgun (WGS) entry which is preliminary data.</text>
</comment>
<evidence type="ECO:0008006" key="4">
    <source>
        <dbReference type="Google" id="ProtNLM"/>
    </source>
</evidence>
<dbReference type="AlphaFoldDB" id="A0ABD7PWI5"/>
<dbReference type="Proteomes" id="UP000292036">
    <property type="component" value="Unassembled WGS sequence"/>
</dbReference>
<gene>
    <name evidence="2" type="ORF">ELI19_20650</name>
</gene>
<keyword evidence="1" id="KW-0732">Signal</keyword>
<sequence>MKMPFLEFSAATLLLVAAIAEPYSVEAAELPEYDGSYCVQLNSKMLNADEKNVETNKCLQDEADAKKKLAEHWAIVSEKSFTYCRTLGQGSYRPLLRCLASNVGYRCFQDELSCNWN</sequence>
<reference evidence="2 3" key="1">
    <citation type="submission" date="2019-02" db="EMBL/GenBank/DDBJ databases">
        <title>The genomic architecture of introgression among sibling species of bacteria.</title>
        <authorList>
            <person name="Cavassim M.I.A."/>
            <person name="Moeskjaer S."/>
            <person name="Moslemi C."/>
            <person name="Fields B."/>
            <person name="Bachmann A."/>
            <person name="Vilhjalmsson B."/>
            <person name="Schierup M.H."/>
            <person name="Young J.P.W."/>
            <person name="Andersen S.U."/>
        </authorList>
    </citation>
    <scope>NUCLEOTIDE SEQUENCE [LARGE SCALE GENOMIC DNA]</scope>
    <source>
        <strain evidence="2 3">SM151B</strain>
    </source>
</reference>
<evidence type="ECO:0000313" key="3">
    <source>
        <dbReference type="Proteomes" id="UP000292036"/>
    </source>
</evidence>
<proteinExistence type="predicted"/>
<feature type="signal peptide" evidence="1">
    <location>
        <begin position="1"/>
        <end position="27"/>
    </location>
</feature>
<protein>
    <recommendedName>
        <fullName evidence="4">DUF1311 domain-containing protein</fullName>
    </recommendedName>
</protein>
<accession>A0ABD7PWI5</accession>
<evidence type="ECO:0000256" key="1">
    <source>
        <dbReference type="SAM" id="SignalP"/>
    </source>
</evidence>
<dbReference type="EMBL" id="SIPS01000001">
    <property type="protein sequence ID" value="TAW31768.1"/>
    <property type="molecule type" value="Genomic_DNA"/>
</dbReference>
<evidence type="ECO:0000313" key="2">
    <source>
        <dbReference type="EMBL" id="TAW31768.1"/>
    </source>
</evidence>
<dbReference type="RefSeq" id="WP_033181899.1">
    <property type="nucleotide sequence ID" value="NZ_JACDJD010000008.1"/>
</dbReference>
<organism evidence="2 3">
    <name type="scientific">Rhizobium leguminosarum</name>
    <dbReference type="NCBI Taxonomy" id="384"/>
    <lineage>
        <taxon>Bacteria</taxon>
        <taxon>Pseudomonadati</taxon>
        <taxon>Pseudomonadota</taxon>
        <taxon>Alphaproteobacteria</taxon>
        <taxon>Hyphomicrobiales</taxon>
        <taxon>Rhizobiaceae</taxon>
        <taxon>Rhizobium/Agrobacterium group</taxon>
        <taxon>Rhizobium</taxon>
    </lineage>
</organism>